<dbReference type="InterPro" id="IPR027417">
    <property type="entry name" value="P-loop_NTPase"/>
</dbReference>
<reference evidence="6 7" key="1">
    <citation type="journal article" date="2003" name="Proc. Natl. Acad. Sci. U.S.A.">
        <title>Genome sequence of the cyanobacterium Prochlorococcus marinus SS120, a nearly minimal oxyphototrophic genome.</title>
        <authorList>
            <person name="Dufresne A."/>
            <person name="Salanoubat M."/>
            <person name="Partensky F."/>
            <person name="Artiguenave F."/>
            <person name="Axmann I.M."/>
            <person name="Barbe V."/>
            <person name="Duprat S."/>
            <person name="Galperin M.Y."/>
            <person name="Koonin E.V."/>
            <person name="Le Gall F."/>
            <person name="Makarova K.S."/>
            <person name="Ostrowski M."/>
            <person name="Oztas S."/>
            <person name="Robert C."/>
            <person name="Rogozin I.B."/>
            <person name="Scanlan D.J."/>
            <person name="Tandeau de Marsac N."/>
            <person name="Weissenbach J."/>
            <person name="Wincker P."/>
            <person name="Wolf Y.I."/>
            <person name="Hess W.R."/>
        </authorList>
    </citation>
    <scope>NUCLEOTIDE SEQUENCE [LARGE SCALE GENOMIC DNA]</scope>
    <source>
        <strain evidence="7">SARG / CCMP1375 / SS120</strain>
    </source>
</reference>
<dbReference type="CDD" id="cd03225">
    <property type="entry name" value="ABC_cobalt_CbiO_domain1"/>
    <property type="match status" value="1"/>
</dbReference>
<protein>
    <submittedName>
        <fullName evidence="6">ABC-type cobalt transport system ATPase component</fullName>
    </submittedName>
</protein>
<accession>Q7VBR6</accession>
<keyword evidence="2" id="KW-0813">Transport</keyword>
<dbReference type="PATRIC" id="fig|167539.5.peg.1077"/>
<keyword evidence="4" id="KW-0067">ATP-binding</keyword>
<name>Q7VBR6_PROMA</name>
<dbReference type="PROSITE" id="PS00211">
    <property type="entry name" value="ABC_TRANSPORTER_1"/>
    <property type="match status" value="1"/>
</dbReference>
<dbReference type="InterPro" id="IPR003439">
    <property type="entry name" value="ABC_transporter-like_ATP-bd"/>
</dbReference>
<dbReference type="InterPro" id="IPR015856">
    <property type="entry name" value="ABC_transpr_CbiO/EcfA_su"/>
</dbReference>
<keyword evidence="7" id="KW-1185">Reference proteome</keyword>
<dbReference type="InterPro" id="IPR017871">
    <property type="entry name" value="ABC_transporter-like_CS"/>
</dbReference>
<dbReference type="OrthoDB" id="450820at2"/>
<dbReference type="GO" id="GO:0042626">
    <property type="term" value="F:ATPase-coupled transmembrane transporter activity"/>
    <property type="evidence" value="ECO:0007669"/>
    <property type="project" value="TreeGrafter"/>
</dbReference>
<feature type="domain" description="ABC transporter" evidence="5">
    <location>
        <begin position="2"/>
        <end position="208"/>
    </location>
</feature>
<dbReference type="InterPro" id="IPR050095">
    <property type="entry name" value="ECF_ABC_transporter_ATP-bd"/>
</dbReference>
<organism evidence="6 7">
    <name type="scientific">Prochlorococcus marinus (strain SARG / CCMP1375 / SS120)</name>
    <dbReference type="NCBI Taxonomy" id="167539"/>
    <lineage>
        <taxon>Bacteria</taxon>
        <taxon>Bacillati</taxon>
        <taxon>Cyanobacteriota</taxon>
        <taxon>Cyanophyceae</taxon>
        <taxon>Synechococcales</taxon>
        <taxon>Prochlorococcaceae</taxon>
        <taxon>Prochlorococcus</taxon>
    </lineage>
</organism>
<sequence>MLELKDIHYHPATSETPVLKEIVILEKKLKPIIISGPSGSGKTSLIEVISGLTKPSKGLIAWKNQTLSEHQRRAISGVVFQFPERHFIGLTIAQELKLGHRRLPRVIQSEVLKKVGLDNIKMNVLPENLSGGQQRRLAIAVQLIREPKILLLDEPTAGLDWSVRDEILQLIKELSNQRLIVIVTHEPELFIEMDTYNYQLSQGTLSKIL</sequence>
<dbReference type="eggNOG" id="COG1122">
    <property type="taxonomic scope" value="Bacteria"/>
</dbReference>
<dbReference type="SMART" id="SM00382">
    <property type="entry name" value="AAA"/>
    <property type="match status" value="1"/>
</dbReference>
<evidence type="ECO:0000256" key="3">
    <source>
        <dbReference type="ARBA" id="ARBA00022741"/>
    </source>
</evidence>
<evidence type="ECO:0000259" key="5">
    <source>
        <dbReference type="PROSITE" id="PS50893"/>
    </source>
</evidence>
<proteinExistence type="inferred from homology"/>
<dbReference type="GO" id="GO:0016887">
    <property type="term" value="F:ATP hydrolysis activity"/>
    <property type="evidence" value="ECO:0007669"/>
    <property type="project" value="InterPro"/>
</dbReference>
<dbReference type="PROSITE" id="PS50893">
    <property type="entry name" value="ABC_TRANSPORTER_2"/>
    <property type="match status" value="1"/>
</dbReference>
<dbReference type="SUPFAM" id="SSF52540">
    <property type="entry name" value="P-loop containing nucleoside triphosphate hydrolases"/>
    <property type="match status" value="1"/>
</dbReference>
<dbReference type="STRING" id="167539.Pro_1026"/>
<gene>
    <name evidence="6" type="primary">cbiO</name>
    <name evidence="6" type="ordered locus">Pro_1026</name>
</gene>
<evidence type="ECO:0000313" key="6">
    <source>
        <dbReference type="EMBL" id="AAQ00071.1"/>
    </source>
</evidence>
<dbReference type="GO" id="GO:0043190">
    <property type="term" value="C:ATP-binding cassette (ABC) transporter complex"/>
    <property type="evidence" value="ECO:0007669"/>
    <property type="project" value="TreeGrafter"/>
</dbReference>
<comment type="similarity">
    <text evidence="1">Belongs to the ABC transporter superfamily.</text>
</comment>
<dbReference type="EMBL" id="AE017126">
    <property type="protein sequence ID" value="AAQ00071.1"/>
    <property type="molecule type" value="Genomic_DNA"/>
</dbReference>
<dbReference type="InterPro" id="IPR003593">
    <property type="entry name" value="AAA+_ATPase"/>
</dbReference>
<dbReference type="PANTHER" id="PTHR43553">
    <property type="entry name" value="HEAVY METAL TRANSPORTER"/>
    <property type="match status" value="1"/>
</dbReference>
<dbReference type="PANTHER" id="PTHR43553:SF24">
    <property type="entry name" value="ENERGY-COUPLING FACTOR TRANSPORTER ATP-BINDING PROTEIN ECFA1"/>
    <property type="match status" value="1"/>
</dbReference>
<evidence type="ECO:0000256" key="1">
    <source>
        <dbReference type="ARBA" id="ARBA00005417"/>
    </source>
</evidence>
<dbReference type="HOGENOM" id="CLU_000604_1_22_3"/>
<dbReference type="AlphaFoldDB" id="Q7VBR6"/>
<dbReference type="KEGG" id="pma:Pro_1026"/>
<evidence type="ECO:0000313" key="7">
    <source>
        <dbReference type="Proteomes" id="UP000001420"/>
    </source>
</evidence>
<dbReference type="GO" id="GO:0005524">
    <property type="term" value="F:ATP binding"/>
    <property type="evidence" value="ECO:0007669"/>
    <property type="project" value="UniProtKB-KW"/>
</dbReference>
<dbReference type="Proteomes" id="UP000001420">
    <property type="component" value="Chromosome"/>
</dbReference>
<keyword evidence="3" id="KW-0547">Nucleotide-binding</keyword>
<dbReference type="EnsemblBacteria" id="AAQ00071">
    <property type="protein sequence ID" value="AAQ00071"/>
    <property type="gene ID" value="Pro_1026"/>
</dbReference>
<evidence type="ECO:0000256" key="2">
    <source>
        <dbReference type="ARBA" id="ARBA00022448"/>
    </source>
</evidence>
<dbReference type="RefSeq" id="WP_011125178.1">
    <property type="nucleotide sequence ID" value="NC_005042.1"/>
</dbReference>
<evidence type="ECO:0000256" key="4">
    <source>
        <dbReference type="ARBA" id="ARBA00022840"/>
    </source>
</evidence>
<dbReference type="Pfam" id="PF00005">
    <property type="entry name" value="ABC_tran"/>
    <property type="match status" value="1"/>
</dbReference>
<dbReference type="Gene3D" id="3.40.50.300">
    <property type="entry name" value="P-loop containing nucleotide triphosphate hydrolases"/>
    <property type="match status" value="1"/>
</dbReference>